<gene>
    <name evidence="3" type="ORF">E6Q11_02405</name>
</gene>
<keyword evidence="1" id="KW-0328">Glycosyltransferase</keyword>
<dbReference type="Pfam" id="PF01075">
    <property type="entry name" value="Glyco_transf_9"/>
    <property type="match status" value="1"/>
</dbReference>
<comment type="caution">
    <text evidence="3">The sequence shown here is derived from an EMBL/GenBank/DDBJ whole genome shotgun (WGS) entry which is preliminary data.</text>
</comment>
<dbReference type="Proteomes" id="UP000321026">
    <property type="component" value="Unassembled WGS sequence"/>
</dbReference>
<evidence type="ECO:0008006" key="5">
    <source>
        <dbReference type="Google" id="ProtNLM"/>
    </source>
</evidence>
<dbReference type="PANTHER" id="PTHR30160:SF1">
    <property type="entry name" value="LIPOPOLYSACCHARIDE 1,2-N-ACETYLGLUCOSAMINETRANSFERASE-RELATED"/>
    <property type="match status" value="1"/>
</dbReference>
<dbReference type="SUPFAM" id="SSF53756">
    <property type="entry name" value="UDP-Glycosyltransferase/glycogen phosphorylase"/>
    <property type="match status" value="1"/>
</dbReference>
<proteinExistence type="predicted"/>
<dbReference type="GO" id="GO:0005829">
    <property type="term" value="C:cytosol"/>
    <property type="evidence" value="ECO:0007669"/>
    <property type="project" value="TreeGrafter"/>
</dbReference>
<dbReference type="Gene3D" id="3.40.50.2000">
    <property type="entry name" value="Glycogen Phosphorylase B"/>
    <property type="match status" value="1"/>
</dbReference>
<dbReference type="GO" id="GO:0008713">
    <property type="term" value="F:ADP-heptose-lipopolysaccharide heptosyltransferase activity"/>
    <property type="evidence" value="ECO:0007669"/>
    <property type="project" value="TreeGrafter"/>
</dbReference>
<dbReference type="AlphaFoldDB" id="A0A5C7J7S9"/>
<evidence type="ECO:0000256" key="2">
    <source>
        <dbReference type="ARBA" id="ARBA00022679"/>
    </source>
</evidence>
<organism evidence="3 4">
    <name type="scientific">Candidatus Dojkabacteria bacterium</name>
    <dbReference type="NCBI Taxonomy" id="2099670"/>
    <lineage>
        <taxon>Bacteria</taxon>
        <taxon>Candidatus Dojkabacteria</taxon>
    </lineage>
</organism>
<keyword evidence="2" id="KW-0808">Transferase</keyword>
<evidence type="ECO:0000256" key="1">
    <source>
        <dbReference type="ARBA" id="ARBA00022676"/>
    </source>
</evidence>
<name>A0A5C7J7S9_9BACT</name>
<dbReference type="InterPro" id="IPR002201">
    <property type="entry name" value="Glyco_trans_9"/>
</dbReference>
<sequence>MAEPVLLNPSIFRPGSKLDGPRTVNFLVTKGGIGDYISWMPAILWIARNHPQVHGRLFVPPYFRDVAENLFSPFPNWKLKSTKDFTDKDERTYPTYLPFDRPINGTGSHGVDLGFIYYTNIIPPPEGADFYPVLDFTETISPVTLPENFAVLTPGSTYENRMFPPSTHNDIKDYLVSKGITPVYLGRSHMTDTRKIHFDEGYDYTNVINLIDKTTLMQAALIISKAKLILGIDNGLLHLAATTTTPIVFGYTIAAPWHRKPRRPHGRILDIYPDPEKLTCTFCQSKMRFMFNHDFAKCLYGDFKCTKEELSDPGPWIDCIEEILKDERTNT</sequence>
<accession>A0A5C7J7S9</accession>
<dbReference type="EMBL" id="SSDS01000041">
    <property type="protein sequence ID" value="TXG77600.1"/>
    <property type="molecule type" value="Genomic_DNA"/>
</dbReference>
<protein>
    <recommendedName>
        <fullName evidence="5">Glycosyltransferase family 9 protein</fullName>
    </recommendedName>
</protein>
<dbReference type="PANTHER" id="PTHR30160">
    <property type="entry name" value="TETRAACYLDISACCHARIDE 4'-KINASE-RELATED"/>
    <property type="match status" value="1"/>
</dbReference>
<evidence type="ECO:0000313" key="4">
    <source>
        <dbReference type="Proteomes" id="UP000321026"/>
    </source>
</evidence>
<dbReference type="InterPro" id="IPR051199">
    <property type="entry name" value="LPS_LOS_Heptosyltrfase"/>
</dbReference>
<reference evidence="3 4" key="1">
    <citation type="submission" date="2018-09" db="EMBL/GenBank/DDBJ databases">
        <title>Metagenome Assembled Genomes from an Advanced Water Purification Facility.</title>
        <authorList>
            <person name="Stamps B.W."/>
            <person name="Spear J.R."/>
        </authorList>
    </citation>
    <scope>NUCLEOTIDE SEQUENCE [LARGE SCALE GENOMIC DNA]</scope>
    <source>
        <strain evidence="3">Bin_63_2</strain>
    </source>
</reference>
<dbReference type="GO" id="GO:0009244">
    <property type="term" value="P:lipopolysaccharide core region biosynthetic process"/>
    <property type="evidence" value="ECO:0007669"/>
    <property type="project" value="TreeGrafter"/>
</dbReference>
<evidence type="ECO:0000313" key="3">
    <source>
        <dbReference type="EMBL" id="TXG77600.1"/>
    </source>
</evidence>